<reference evidence="2 3" key="1">
    <citation type="journal article" date="2014" name="G3 (Bethesda)">
        <title>Genome sequence of Candidatus Riesia pediculischaeffi, endosymbiont of chimpanzee lice, and genomic comparison of recently acquired endosymbionts from human and chimpanzee lice.</title>
        <authorList>
            <person name="Boyd B.M."/>
            <person name="Allen J.M."/>
            <person name="de Crecy-Lagard V."/>
            <person name="Reed D.L."/>
        </authorList>
    </citation>
    <scope>NUCLEOTIDE SEQUENCE [LARGE SCALE GENOMIC DNA]</scope>
    <source>
        <strain evidence="2 3">PTSU</strain>
    </source>
</reference>
<dbReference type="Gene3D" id="3.30.300.20">
    <property type="match status" value="1"/>
</dbReference>
<dbReference type="AlphaFoldDB" id="A0A0C1S991"/>
<dbReference type="Pfam" id="PF02033">
    <property type="entry name" value="RBFA"/>
    <property type="match status" value="1"/>
</dbReference>
<sequence>MKRKSYRLRKLSKVIQRELSWIFQKNIMDPRVRRVVILYVDLNKDLSFAKVFISMFFNFLTEIDNSASIEEMIRILNEHQMLKMIRYHLAQRVMVRSIPKLSFCSPIKEDINQHRLYRKNHHR</sequence>
<dbReference type="HOGENOM" id="CLU_089475_5_0_6"/>
<keyword evidence="1" id="KW-0690">Ribosome biogenesis</keyword>
<evidence type="ECO:0000313" key="2">
    <source>
        <dbReference type="EMBL" id="KIE63806.1"/>
    </source>
</evidence>
<comment type="caution">
    <text evidence="2">The sequence shown here is derived from an EMBL/GenBank/DDBJ whole genome shotgun (WGS) entry which is preliminary data.</text>
</comment>
<dbReference type="Proteomes" id="UP000054529">
    <property type="component" value="Unassembled WGS sequence"/>
</dbReference>
<proteinExistence type="predicted"/>
<protein>
    <recommendedName>
        <fullName evidence="4">Ribosome-binding factor A</fullName>
    </recommendedName>
</protein>
<evidence type="ECO:0008006" key="4">
    <source>
        <dbReference type="Google" id="ProtNLM"/>
    </source>
</evidence>
<dbReference type="InterPro" id="IPR015946">
    <property type="entry name" value="KH_dom-like_a/b"/>
</dbReference>
<accession>A0A0C1S991</accession>
<dbReference type="EMBL" id="AWXV01000004">
    <property type="protein sequence ID" value="KIE63806.1"/>
    <property type="molecule type" value="Genomic_DNA"/>
</dbReference>
<dbReference type="GO" id="GO:0006364">
    <property type="term" value="P:rRNA processing"/>
    <property type="evidence" value="ECO:0007669"/>
    <property type="project" value="InterPro"/>
</dbReference>
<name>A0A0C1S991_9ENTR</name>
<evidence type="ECO:0000313" key="3">
    <source>
        <dbReference type="Proteomes" id="UP000054529"/>
    </source>
</evidence>
<gene>
    <name evidence="2" type="ORF">P689_122288</name>
</gene>
<dbReference type="InterPro" id="IPR000238">
    <property type="entry name" value="RbfA"/>
</dbReference>
<evidence type="ECO:0000256" key="1">
    <source>
        <dbReference type="ARBA" id="ARBA00022517"/>
    </source>
</evidence>
<dbReference type="SUPFAM" id="SSF89919">
    <property type="entry name" value="Ribosome-binding factor A, RbfA"/>
    <property type="match status" value="1"/>
</dbReference>
<dbReference type="RefSeq" id="WP_039719678.1">
    <property type="nucleotide sequence ID" value="NZ_AWXV01000004.1"/>
</dbReference>
<dbReference type="InterPro" id="IPR023799">
    <property type="entry name" value="RbfA_dom_sf"/>
</dbReference>
<dbReference type="OrthoDB" id="307788at2"/>
<organism evidence="2 3">
    <name type="scientific">Candidatus Riesia pediculischaeffi PTSU</name>
    <dbReference type="NCBI Taxonomy" id="1401651"/>
    <lineage>
        <taxon>Bacteria</taxon>
        <taxon>Pseudomonadati</taxon>
        <taxon>Pseudomonadota</taxon>
        <taxon>Gammaproteobacteria</taxon>
        <taxon>Enterobacterales</taxon>
        <taxon>Enterobacteriaceae</taxon>
        <taxon>Candidatus Riesia</taxon>
    </lineage>
</organism>